<reference evidence="1 2" key="1">
    <citation type="submission" date="2019-03" db="EMBL/GenBank/DDBJ databases">
        <title>Single cell metagenomics reveals metabolic interactions within the superorganism composed of flagellate Streblomastix strix and complex community of Bacteroidetes bacteria on its surface.</title>
        <authorList>
            <person name="Treitli S.C."/>
            <person name="Kolisko M."/>
            <person name="Husnik F."/>
            <person name="Keeling P."/>
            <person name="Hampl V."/>
        </authorList>
    </citation>
    <scope>NUCLEOTIDE SEQUENCE [LARGE SCALE GENOMIC DNA]</scope>
    <source>
        <strain evidence="1">ST1C</strain>
    </source>
</reference>
<sequence>MFANRRNKKFRRFTSLVQGNQAIAQDYLSIPWGQELPYLHPPIPLIYPTINKVIRENITAVLIVPYWQAQPLWQSMYKIMQIFVIVGESADVLKKGVRMRKQRMHLPPGKMMIAVIEGREENHYSDGLYNQEDQTMKQFKGLQIAGIAHGGDID</sequence>
<dbReference type="EMBL" id="SNRW01030133">
    <property type="protein sequence ID" value="KAA6358259.1"/>
    <property type="molecule type" value="Genomic_DNA"/>
</dbReference>
<protein>
    <submittedName>
        <fullName evidence="1">Uncharacterized protein</fullName>
    </submittedName>
</protein>
<dbReference type="Proteomes" id="UP000324800">
    <property type="component" value="Unassembled WGS sequence"/>
</dbReference>
<dbReference type="AlphaFoldDB" id="A0A5J4TJN4"/>
<comment type="caution">
    <text evidence="1">The sequence shown here is derived from an EMBL/GenBank/DDBJ whole genome shotgun (WGS) entry which is preliminary data.</text>
</comment>
<evidence type="ECO:0000313" key="1">
    <source>
        <dbReference type="EMBL" id="KAA6358259.1"/>
    </source>
</evidence>
<evidence type="ECO:0000313" key="2">
    <source>
        <dbReference type="Proteomes" id="UP000324800"/>
    </source>
</evidence>
<accession>A0A5J4TJN4</accession>
<proteinExistence type="predicted"/>
<name>A0A5J4TJN4_9EUKA</name>
<organism evidence="1 2">
    <name type="scientific">Streblomastix strix</name>
    <dbReference type="NCBI Taxonomy" id="222440"/>
    <lineage>
        <taxon>Eukaryota</taxon>
        <taxon>Metamonada</taxon>
        <taxon>Preaxostyla</taxon>
        <taxon>Oxymonadida</taxon>
        <taxon>Streblomastigidae</taxon>
        <taxon>Streblomastix</taxon>
    </lineage>
</organism>
<gene>
    <name evidence="1" type="ORF">EZS28_046215</name>
</gene>
<dbReference type="OrthoDB" id="2897838at2759"/>